<feature type="active site" evidence="7">
    <location>
        <position position="610"/>
    </location>
</feature>
<dbReference type="InterPro" id="IPR012341">
    <property type="entry name" value="6hp_glycosidase-like_sf"/>
</dbReference>
<dbReference type="InterPro" id="IPR013783">
    <property type="entry name" value="Ig-like_fold"/>
</dbReference>
<organism evidence="12 13">
    <name type="scientific">Allocoleopsis franciscana PCC 7113</name>
    <dbReference type="NCBI Taxonomy" id="1173027"/>
    <lineage>
        <taxon>Bacteria</taxon>
        <taxon>Bacillati</taxon>
        <taxon>Cyanobacteriota</taxon>
        <taxon>Cyanophyceae</taxon>
        <taxon>Coleofasciculales</taxon>
        <taxon>Coleofasciculaceae</taxon>
        <taxon>Allocoleopsis</taxon>
        <taxon>Allocoleopsis franciscana</taxon>
    </lineage>
</organism>
<evidence type="ECO:0000313" key="13">
    <source>
        <dbReference type="Proteomes" id="UP000010471"/>
    </source>
</evidence>
<evidence type="ECO:0000256" key="6">
    <source>
        <dbReference type="PROSITE-ProRule" id="PRU10059"/>
    </source>
</evidence>
<evidence type="ECO:0000256" key="7">
    <source>
        <dbReference type="PROSITE-ProRule" id="PRU10060"/>
    </source>
</evidence>
<evidence type="ECO:0000256" key="1">
    <source>
        <dbReference type="ARBA" id="ARBA00007072"/>
    </source>
</evidence>
<sequence length="631" mass="69852">MISGQKGRRPDVACVPCSMEFWGYLPVLNLTLPSSIEIPVSLKVKASDKMKISKMLIFIIVIALSCVFAIAYGFSAKSNAQTPSKAAASKIVINQIGYYPNTTKTALLINLSAPKPGKVQLVSNRTKRTVFETGLSAPQQDGASQDIIQTIDFSKFNKEGSYYLKSGNIKSYPFQIGKNIYRETLSKLLRSYYLQRCGVGVRDSASGVNHPPCHLSDGLIAHTDAFNQGGKHKPAIGGWHDAGDYGKYVGPTAVTVGRLLSLYEQYPKLFSDRQLAIPESGNRRPDILDEVKIGLDWMLTMQREDGAVYRKLSGKEWPGAILPHEDKQTRYVYGISTSETAKLAGAMAMAHRIYAPYDSKLAQIYLKAAQKAWTFLQREPSAKVDWVEGDDSGSGAYLNQSPEGRLQTDKNDRLWAAAELFITTGNSAFEQYLVQNIASWTYSLYEWTDPSTLGMTDYLMLTGRKESENLKQQIKTKLLQRADSLMQKVAASGYRLANQDFIWASNKRAAEEGITLLHAYRITGNQNYFRAAVDQLDYLLGRNHFNKSFITGVGSNSVRNVHHRIAQAKKIVIPGLMVGGPNAKAEDGIAPKDLGLLSYLDDERSYATNEYAIDYNASVIGLMGMLMAQAN</sequence>
<dbReference type="SUPFAM" id="SSF81296">
    <property type="entry name" value="E set domains"/>
    <property type="match status" value="1"/>
</dbReference>
<dbReference type="GO" id="GO:0008810">
    <property type="term" value="F:cellulase activity"/>
    <property type="evidence" value="ECO:0007669"/>
    <property type="project" value="UniProtKB-EC"/>
</dbReference>
<keyword evidence="9" id="KW-0472">Membrane</keyword>
<dbReference type="InterPro" id="IPR004197">
    <property type="entry name" value="Cellulase_Ig-like"/>
</dbReference>
<dbReference type="InterPro" id="IPR008928">
    <property type="entry name" value="6-hairpin_glycosidase_sf"/>
</dbReference>
<keyword evidence="9" id="KW-1133">Transmembrane helix</keyword>
<evidence type="ECO:0000256" key="5">
    <source>
        <dbReference type="ARBA" id="ARBA00023326"/>
    </source>
</evidence>
<evidence type="ECO:0000256" key="8">
    <source>
        <dbReference type="RuleBase" id="RU361166"/>
    </source>
</evidence>
<evidence type="ECO:0000256" key="9">
    <source>
        <dbReference type="SAM" id="Phobius"/>
    </source>
</evidence>
<keyword evidence="8" id="KW-0136">Cellulose degradation</keyword>
<dbReference type="CDD" id="cd02850">
    <property type="entry name" value="E_set_Cellulase_N"/>
    <property type="match status" value="1"/>
</dbReference>
<feature type="active site" evidence="7">
    <location>
        <position position="601"/>
    </location>
</feature>
<dbReference type="PROSITE" id="PS00592">
    <property type="entry name" value="GH9_2"/>
    <property type="match status" value="1"/>
</dbReference>
<feature type="transmembrane region" description="Helical" evidence="9">
    <location>
        <begin position="55"/>
        <end position="74"/>
    </location>
</feature>
<comment type="similarity">
    <text evidence="1 6 8">Belongs to the glycosyl hydrolase 9 (cellulase E) family.</text>
</comment>
<evidence type="ECO:0000259" key="10">
    <source>
        <dbReference type="Pfam" id="PF00759"/>
    </source>
</evidence>
<evidence type="ECO:0000256" key="4">
    <source>
        <dbReference type="ARBA" id="ARBA00023295"/>
    </source>
</evidence>
<accession>K9WM66</accession>
<proteinExistence type="inferred from homology"/>
<dbReference type="EMBL" id="CP003630">
    <property type="protein sequence ID" value="AFZ21278.1"/>
    <property type="molecule type" value="Genomic_DNA"/>
</dbReference>
<evidence type="ECO:0000256" key="3">
    <source>
        <dbReference type="ARBA" id="ARBA00023277"/>
    </source>
</evidence>
<keyword evidence="5 6" id="KW-0624">Polysaccharide degradation</keyword>
<evidence type="ECO:0000256" key="2">
    <source>
        <dbReference type="ARBA" id="ARBA00022801"/>
    </source>
</evidence>
<keyword evidence="4 6" id="KW-0326">Glycosidase</keyword>
<keyword evidence="13" id="KW-1185">Reference proteome</keyword>
<dbReference type="KEGG" id="mic:Mic7113_5650"/>
<dbReference type="AlphaFoldDB" id="K9WM66"/>
<dbReference type="Gene3D" id="2.60.40.10">
    <property type="entry name" value="Immunoglobulins"/>
    <property type="match status" value="1"/>
</dbReference>
<keyword evidence="2 6" id="KW-0378">Hydrolase</keyword>
<dbReference type="eggNOG" id="COG3291">
    <property type="taxonomic scope" value="Bacteria"/>
</dbReference>
<dbReference type="PANTHER" id="PTHR22298">
    <property type="entry name" value="ENDO-1,4-BETA-GLUCANASE"/>
    <property type="match status" value="1"/>
</dbReference>
<dbReference type="Proteomes" id="UP000010471">
    <property type="component" value="Chromosome"/>
</dbReference>
<feature type="active site" evidence="6">
    <location>
        <position position="562"/>
    </location>
</feature>
<comment type="catalytic activity">
    <reaction evidence="8">
        <text>Endohydrolysis of (1-&gt;4)-beta-D-glucosidic linkages in cellulose, lichenin and cereal beta-D-glucans.</text>
        <dbReference type="EC" id="3.2.1.4"/>
    </reaction>
</comment>
<dbReference type="InterPro" id="IPR018221">
    <property type="entry name" value="Glyco_hydro_9_His_AS"/>
</dbReference>
<dbReference type="HOGENOM" id="CLU_006010_2_1_3"/>
<gene>
    <name evidence="12" type="ORF">Mic7113_5650</name>
</gene>
<dbReference type="InterPro" id="IPR001701">
    <property type="entry name" value="Glyco_hydro_9"/>
</dbReference>
<dbReference type="Pfam" id="PF02927">
    <property type="entry name" value="CelD_N"/>
    <property type="match status" value="1"/>
</dbReference>
<dbReference type="STRING" id="1173027.Mic7113_5650"/>
<dbReference type="InterPro" id="IPR033126">
    <property type="entry name" value="Glyco_hydro_9_Asp/Glu_AS"/>
</dbReference>
<dbReference type="PATRIC" id="fig|1173027.3.peg.6265"/>
<dbReference type="PROSITE" id="PS00698">
    <property type="entry name" value="GH9_3"/>
    <property type="match status" value="1"/>
</dbReference>
<dbReference type="InterPro" id="IPR014756">
    <property type="entry name" value="Ig_E-set"/>
</dbReference>
<feature type="domain" description="Glycoside hydrolase family 9" evidence="10">
    <location>
        <begin position="181"/>
        <end position="622"/>
    </location>
</feature>
<keyword evidence="9" id="KW-0812">Transmembrane</keyword>
<evidence type="ECO:0000313" key="12">
    <source>
        <dbReference type="EMBL" id="AFZ21278.1"/>
    </source>
</evidence>
<dbReference type="EC" id="3.2.1.4" evidence="8"/>
<feature type="domain" description="Cellulase Ig-like" evidence="11">
    <location>
        <begin position="87"/>
        <end position="170"/>
    </location>
</feature>
<name>K9WM66_9CYAN</name>
<dbReference type="GO" id="GO:0030245">
    <property type="term" value="P:cellulose catabolic process"/>
    <property type="evidence" value="ECO:0007669"/>
    <property type="project" value="UniProtKB-KW"/>
</dbReference>
<dbReference type="Gene3D" id="1.50.10.10">
    <property type="match status" value="1"/>
</dbReference>
<protein>
    <recommendedName>
        <fullName evidence="8">Endoglucanase</fullName>
        <ecNumber evidence="8">3.2.1.4</ecNumber>
    </recommendedName>
</protein>
<evidence type="ECO:0000259" key="11">
    <source>
        <dbReference type="Pfam" id="PF02927"/>
    </source>
</evidence>
<keyword evidence="3 6" id="KW-0119">Carbohydrate metabolism</keyword>
<dbReference type="Pfam" id="PF00759">
    <property type="entry name" value="Glyco_hydro_9"/>
    <property type="match status" value="1"/>
</dbReference>
<dbReference type="SUPFAM" id="SSF48208">
    <property type="entry name" value="Six-hairpin glycosidases"/>
    <property type="match status" value="1"/>
</dbReference>
<reference evidence="12 13" key="1">
    <citation type="submission" date="2012-06" db="EMBL/GenBank/DDBJ databases">
        <title>Finished chromosome of genome of Microcoleus sp. PCC 7113.</title>
        <authorList>
            <consortium name="US DOE Joint Genome Institute"/>
            <person name="Gugger M."/>
            <person name="Coursin T."/>
            <person name="Rippka R."/>
            <person name="Tandeau De Marsac N."/>
            <person name="Huntemann M."/>
            <person name="Wei C.-L."/>
            <person name="Han J."/>
            <person name="Detter J.C."/>
            <person name="Han C."/>
            <person name="Tapia R."/>
            <person name="Chen A."/>
            <person name="Kyrpides N."/>
            <person name="Mavromatis K."/>
            <person name="Markowitz V."/>
            <person name="Szeto E."/>
            <person name="Ivanova N."/>
            <person name="Pagani I."/>
            <person name="Pati A."/>
            <person name="Goodwin L."/>
            <person name="Nordberg H.P."/>
            <person name="Cantor M.N."/>
            <person name="Hua S.X."/>
            <person name="Woyke T."/>
            <person name="Kerfeld C.A."/>
        </authorList>
    </citation>
    <scope>NUCLEOTIDE SEQUENCE [LARGE SCALE GENOMIC DNA]</scope>
    <source>
        <strain evidence="12 13">PCC 7113</strain>
    </source>
</reference>